<protein>
    <submittedName>
        <fullName evidence="2">Uncharacterized protein</fullName>
    </submittedName>
</protein>
<proteinExistence type="predicted"/>
<keyword evidence="1" id="KW-0472">Membrane</keyword>
<keyword evidence="1" id="KW-0812">Transmembrane</keyword>
<keyword evidence="3" id="KW-1185">Reference proteome</keyword>
<evidence type="ECO:0000256" key="1">
    <source>
        <dbReference type="SAM" id="Phobius"/>
    </source>
</evidence>
<organism evidence="2 3">
    <name type="scientific">Mus spicilegus</name>
    <name type="common">Mound-building mouse</name>
    <dbReference type="NCBI Taxonomy" id="10103"/>
    <lineage>
        <taxon>Eukaryota</taxon>
        <taxon>Metazoa</taxon>
        <taxon>Chordata</taxon>
        <taxon>Craniata</taxon>
        <taxon>Vertebrata</taxon>
        <taxon>Euteleostomi</taxon>
        <taxon>Mammalia</taxon>
        <taxon>Eutheria</taxon>
        <taxon>Euarchontoglires</taxon>
        <taxon>Glires</taxon>
        <taxon>Rodentia</taxon>
        <taxon>Myomorpha</taxon>
        <taxon>Muroidea</taxon>
        <taxon>Muridae</taxon>
        <taxon>Murinae</taxon>
        <taxon>Mus</taxon>
        <taxon>Mus</taxon>
    </lineage>
</organism>
<reference evidence="2" key="2">
    <citation type="submission" date="2025-09" db="UniProtKB">
        <authorList>
            <consortium name="Ensembl"/>
        </authorList>
    </citation>
    <scope>IDENTIFICATION</scope>
</reference>
<dbReference type="Proteomes" id="UP000694415">
    <property type="component" value="Unplaced"/>
</dbReference>
<accession>A0A8C6GMI4</accession>
<dbReference type="AlphaFoldDB" id="A0A8C6GMI4"/>
<keyword evidence="1" id="KW-1133">Transmembrane helix</keyword>
<reference evidence="2" key="1">
    <citation type="submission" date="2025-08" db="UniProtKB">
        <authorList>
            <consortium name="Ensembl"/>
        </authorList>
    </citation>
    <scope>IDENTIFICATION</scope>
</reference>
<dbReference type="Ensembl" id="ENSMSIT00000010354.1">
    <property type="protein sequence ID" value="ENSMSIP00000008148.1"/>
    <property type="gene ID" value="ENSMSIG00000007226.1"/>
</dbReference>
<feature type="transmembrane region" description="Helical" evidence="1">
    <location>
        <begin position="6"/>
        <end position="26"/>
    </location>
</feature>
<name>A0A8C6GMI4_MUSSI</name>
<evidence type="ECO:0000313" key="3">
    <source>
        <dbReference type="Proteomes" id="UP000694415"/>
    </source>
</evidence>
<evidence type="ECO:0000313" key="2">
    <source>
        <dbReference type="Ensembl" id="ENSMSIP00000008148.1"/>
    </source>
</evidence>
<sequence length="101" mass="11703">MVENIWTLGWYTFIIHINILSFYRCFWEYLSLGTRFNSEGPRFLLSSVVLRVDYRTQVFKVCGEMFASVLTKHPQFPLSAVPLCGQSFSCKHRVLSASSEL</sequence>